<protein>
    <submittedName>
        <fullName evidence="1">Uncharacterized protein</fullName>
    </submittedName>
</protein>
<dbReference type="OrthoDB" id="10021397at2759"/>
<organism evidence="1 3">
    <name type="scientific">Rhodocollybia butyracea</name>
    <dbReference type="NCBI Taxonomy" id="206335"/>
    <lineage>
        <taxon>Eukaryota</taxon>
        <taxon>Fungi</taxon>
        <taxon>Dikarya</taxon>
        <taxon>Basidiomycota</taxon>
        <taxon>Agaricomycotina</taxon>
        <taxon>Agaricomycetes</taxon>
        <taxon>Agaricomycetidae</taxon>
        <taxon>Agaricales</taxon>
        <taxon>Marasmiineae</taxon>
        <taxon>Omphalotaceae</taxon>
        <taxon>Rhodocollybia</taxon>
    </lineage>
</organism>
<accession>A0A9P5PES4</accession>
<evidence type="ECO:0000313" key="1">
    <source>
        <dbReference type="EMBL" id="KAF9062068.1"/>
    </source>
</evidence>
<reference evidence="1" key="1">
    <citation type="submission" date="2020-11" db="EMBL/GenBank/DDBJ databases">
        <authorList>
            <consortium name="DOE Joint Genome Institute"/>
            <person name="Ahrendt S."/>
            <person name="Riley R."/>
            <person name="Andreopoulos W."/>
            <person name="Labutti K."/>
            <person name="Pangilinan J."/>
            <person name="Ruiz-Duenas F.J."/>
            <person name="Barrasa J.M."/>
            <person name="Sanchez-Garcia M."/>
            <person name="Camarero S."/>
            <person name="Miyauchi S."/>
            <person name="Serrano A."/>
            <person name="Linde D."/>
            <person name="Babiker R."/>
            <person name="Drula E."/>
            <person name="Ayuso-Fernandez I."/>
            <person name="Pacheco R."/>
            <person name="Padilla G."/>
            <person name="Ferreira P."/>
            <person name="Barriuso J."/>
            <person name="Kellner H."/>
            <person name="Castanera R."/>
            <person name="Alfaro M."/>
            <person name="Ramirez L."/>
            <person name="Pisabarro A.G."/>
            <person name="Kuo A."/>
            <person name="Tritt A."/>
            <person name="Lipzen A."/>
            <person name="He G."/>
            <person name="Yan M."/>
            <person name="Ng V."/>
            <person name="Cullen D."/>
            <person name="Martin F."/>
            <person name="Rosso M.-N."/>
            <person name="Henrissat B."/>
            <person name="Hibbett D."/>
            <person name="Martinez A.T."/>
            <person name="Grigoriev I.V."/>
        </authorList>
    </citation>
    <scope>NUCLEOTIDE SEQUENCE</scope>
    <source>
        <strain evidence="1">AH 40177</strain>
    </source>
</reference>
<evidence type="ECO:0000313" key="2">
    <source>
        <dbReference type="EMBL" id="KAF9067993.1"/>
    </source>
</evidence>
<evidence type="ECO:0000313" key="3">
    <source>
        <dbReference type="Proteomes" id="UP000772434"/>
    </source>
</evidence>
<sequence length="365" mass="39146">MQLVGSPIFLAIGSGLFFTLTPSTLSARLIGFQILARIECASRNISVSDSLSKYLLIFAPDANPTIVKESPVAIYTNLLPSQIPGVVEAYAHPLRIVFIIGVPVAGLALITAIVEHYAALQMVPLASHKSNTPAIVGGAIGATQVYPSWPNGIPPVLTISSAHPDIPLVPGDIWGEGLRFEVPKPGAAPRPGSPNEGTSGRWLNFWYIPAWTSCEAIVKPSSRLNDSAQVAAFRNLLWPKVEEANKTFILITSLDRPLPCVGKGTVASQVAIAFYEPEINSLYTIVDILLNESSFDDAEVSDRSTGNMGPDWNALLPNERDKKLGLQSVVEVRSISLFFTANAVFATAVAVPDIVATSWTRHSPI</sequence>
<dbReference type="AlphaFoldDB" id="A0A9P5PES4"/>
<proteinExistence type="predicted"/>
<keyword evidence="3" id="KW-1185">Reference proteome</keyword>
<gene>
    <name evidence="2" type="ORF">BDP27DRAFT_1364520</name>
    <name evidence="1" type="ORF">BDP27DRAFT_1369113</name>
</gene>
<comment type="caution">
    <text evidence="1">The sequence shown here is derived from an EMBL/GenBank/DDBJ whole genome shotgun (WGS) entry which is preliminary data.</text>
</comment>
<name>A0A9P5PES4_9AGAR</name>
<dbReference type="EMBL" id="JADNRY010000182">
    <property type="protein sequence ID" value="KAF9062068.1"/>
    <property type="molecule type" value="Genomic_DNA"/>
</dbReference>
<dbReference type="EMBL" id="JADNRY010000066">
    <property type="protein sequence ID" value="KAF9067993.1"/>
    <property type="molecule type" value="Genomic_DNA"/>
</dbReference>
<dbReference type="Proteomes" id="UP000772434">
    <property type="component" value="Unassembled WGS sequence"/>
</dbReference>